<sequence length="109" mass="12644">MSKVLDDIGAGKDTVMERRKTFLERECMHDIDHKLWGRDVNCFHFGSQSEGTTIPGLHSDIDLLFSDNDVSIMRVWGDWEAGIWNYMMLQDDITPPHQYLLEDIRQSTA</sequence>
<name>A0A9D4D8E7_DREPO</name>
<dbReference type="EMBL" id="JAIWYP010000011">
    <property type="protein sequence ID" value="KAH3740037.1"/>
    <property type="molecule type" value="Genomic_DNA"/>
</dbReference>
<keyword evidence="2" id="KW-1185">Reference proteome</keyword>
<dbReference type="AlphaFoldDB" id="A0A9D4D8E7"/>
<accession>A0A9D4D8E7</accession>
<reference evidence="1" key="2">
    <citation type="submission" date="2020-11" db="EMBL/GenBank/DDBJ databases">
        <authorList>
            <person name="McCartney M.A."/>
            <person name="Auch B."/>
            <person name="Kono T."/>
            <person name="Mallez S."/>
            <person name="Becker A."/>
            <person name="Gohl D.M."/>
            <person name="Silverstein K.A.T."/>
            <person name="Koren S."/>
            <person name="Bechman K.B."/>
            <person name="Herman A."/>
            <person name="Abrahante J.E."/>
            <person name="Garbe J."/>
        </authorList>
    </citation>
    <scope>NUCLEOTIDE SEQUENCE</scope>
    <source>
        <strain evidence="1">Duluth1</strain>
        <tissue evidence="1">Whole animal</tissue>
    </source>
</reference>
<protein>
    <submittedName>
        <fullName evidence="1">Uncharacterized protein</fullName>
    </submittedName>
</protein>
<evidence type="ECO:0000313" key="2">
    <source>
        <dbReference type="Proteomes" id="UP000828390"/>
    </source>
</evidence>
<proteinExistence type="predicted"/>
<organism evidence="1 2">
    <name type="scientific">Dreissena polymorpha</name>
    <name type="common">Zebra mussel</name>
    <name type="synonym">Mytilus polymorpha</name>
    <dbReference type="NCBI Taxonomy" id="45954"/>
    <lineage>
        <taxon>Eukaryota</taxon>
        <taxon>Metazoa</taxon>
        <taxon>Spiralia</taxon>
        <taxon>Lophotrochozoa</taxon>
        <taxon>Mollusca</taxon>
        <taxon>Bivalvia</taxon>
        <taxon>Autobranchia</taxon>
        <taxon>Heteroconchia</taxon>
        <taxon>Euheterodonta</taxon>
        <taxon>Imparidentia</taxon>
        <taxon>Neoheterodontei</taxon>
        <taxon>Myida</taxon>
        <taxon>Dreissenoidea</taxon>
        <taxon>Dreissenidae</taxon>
        <taxon>Dreissena</taxon>
    </lineage>
</organism>
<comment type="caution">
    <text evidence="1">The sequence shown here is derived from an EMBL/GenBank/DDBJ whole genome shotgun (WGS) entry which is preliminary data.</text>
</comment>
<evidence type="ECO:0000313" key="1">
    <source>
        <dbReference type="EMBL" id="KAH3740037.1"/>
    </source>
</evidence>
<gene>
    <name evidence="1" type="ORF">DPMN_046732</name>
</gene>
<reference evidence="1" key="1">
    <citation type="journal article" date="2019" name="bioRxiv">
        <title>The Genome of the Zebra Mussel, Dreissena polymorpha: A Resource for Invasive Species Research.</title>
        <authorList>
            <person name="McCartney M.A."/>
            <person name="Auch B."/>
            <person name="Kono T."/>
            <person name="Mallez S."/>
            <person name="Zhang Y."/>
            <person name="Obille A."/>
            <person name="Becker A."/>
            <person name="Abrahante J.E."/>
            <person name="Garbe J."/>
            <person name="Badalamenti J.P."/>
            <person name="Herman A."/>
            <person name="Mangelson H."/>
            <person name="Liachko I."/>
            <person name="Sullivan S."/>
            <person name="Sone E.D."/>
            <person name="Koren S."/>
            <person name="Silverstein K.A.T."/>
            <person name="Beckman K.B."/>
            <person name="Gohl D.M."/>
        </authorList>
    </citation>
    <scope>NUCLEOTIDE SEQUENCE</scope>
    <source>
        <strain evidence="1">Duluth1</strain>
        <tissue evidence="1">Whole animal</tissue>
    </source>
</reference>
<dbReference type="Proteomes" id="UP000828390">
    <property type="component" value="Unassembled WGS sequence"/>
</dbReference>